<accession>A0A834I6K4</accession>
<keyword evidence="5" id="KW-1185">Reference proteome</keyword>
<dbReference type="Gene3D" id="3.30.1370.10">
    <property type="entry name" value="K Homology domain, type 1"/>
    <property type="match status" value="1"/>
</dbReference>
<comment type="caution">
    <text evidence="4">The sequence shown here is derived from an EMBL/GenBank/DDBJ whole genome shotgun (WGS) entry which is preliminary data.</text>
</comment>
<proteinExistence type="predicted"/>
<dbReference type="SMART" id="SM00322">
    <property type="entry name" value="KH"/>
    <property type="match status" value="1"/>
</dbReference>
<name>A0A834I6K4_RHYFE</name>
<evidence type="ECO:0000259" key="3">
    <source>
        <dbReference type="SMART" id="SM00322"/>
    </source>
</evidence>
<evidence type="ECO:0000313" key="4">
    <source>
        <dbReference type="EMBL" id="KAF7275435.1"/>
    </source>
</evidence>
<dbReference type="EMBL" id="JAACXV010010432">
    <property type="protein sequence ID" value="KAF7275435.1"/>
    <property type="molecule type" value="Genomic_DNA"/>
</dbReference>
<keyword evidence="1" id="KW-0694">RNA-binding</keyword>
<feature type="non-terminal residue" evidence="4">
    <location>
        <position position="1"/>
    </location>
</feature>
<evidence type="ECO:0000256" key="1">
    <source>
        <dbReference type="PROSITE-ProRule" id="PRU00117"/>
    </source>
</evidence>
<dbReference type="AlphaFoldDB" id="A0A834I6K4"/>
<dbReference type="Pfam" id="PF00013">
    <property type="entry name" value="KH_1"/>
    <property type="match status" value="1"/>
</dbReference>
<dbReference type="InterPro" id="IPR004087">
    <property type="entry name" value="KH_dom"/>
</dbReference>
<feature type="compositionally biased region" description="Basic and acidic residues" evidence="2">
    <location>
        <begin position="1"/>
        <end position="10"/>
    </location>
</feature>
<protein>
    <recommendedName>
        <fullName evidence="3">K Homology domain-containing protein</fullName>
    </recommendedName>
</protein>
<feature type="domain" description="K Homology" evidence="3">
    <location>
        <begin position="27"/>
        <end position="96"/>
    </location>
</feature>
<feature type="region of interest" description="Disordered" evidence="2">
    <location>
        <begin position="1"/>
        <end position="23"/>
    </location>
</feature>
<dbReference type="InterPro" id="IPR004088">
    <property type="entry name" value="KH_dom_type_1"/>
</dbReference>
<sequence>MSYNRNENKRGNGNNTGYNSSRKNFSDKFTKLLWIENRFIGKIIGKGGANIKQLERETEARVQVTNQCDGNKTLIKVMGSIEATNKAHKVLEKIQYQAAPLIPKPAPVIIETPQKSPPKKDYFDLDEC</sequence>
<dbReference type="SUPFAM" id="SSF54791">
    <property type="entry name" value="Eukaryotic type KH-domain (KH-domain type I)"/>
    <property type="match status" value="1"/>
</dbReference>
<dbReference type="Proteomes" id="UP000625711">
    <property type="component" value="Unassembled WGS sequence"/>
</dbReference>
<evidence type="ECO:0000256" key="2">
    <source>
        <dbReference type="SAM" id="MobiDB-lite"/>
    </source>
</evidence>
<dbReference type="GO" id="GO:0010468">
    <property type="term" value="P:regulation of gene expression"/>
    <property type="evidence" value="ECO:0007669"/>
    <property type="project" value="UniProtKB-ARBA"/>
</dbReference>
<dbReference type="GO" id="GO:0003723">
    <property type="term" value="F:RNA binding"/>
    <property type="evidence" value="ECO:0007669"/>
    <property type="project" value="UniProtKB-UniRule"/>
</dbReference>
<evidence type="ECO:0000313" key="5">
    <source>
        <dbReference type="Proteomes" id="UP000625711"/>
    </source>
</evidence>
<gene>
    <name evidence="4" type="ORF">GWI33_011753</name>
</gene>
<dbReference type="PROSITE" id="PS50084">
    <property type="entry name" value="KH_TYPE_1"/>
    <property type="match status" value="1"/>
</dbReference>
<reference evidence="4" key="1">
    <citation type="submission" date="2020-08" db="EMBL/GenBank/DDBJ databases">
        <title>Genome sequencing and assembly of the red palm weevil Rhynchophorus ferrugineus.</title>
        <authorList>
            <person name="Dias G.B."/>
            <person name="Bergman C.M."/>
            <person name="Manee M."/>
        </authorList>
    </citation>
    <scope>NUCLEOTIDE SEQUENCE</scope>
    <source>
        <strain evidence="4">AA-2017</strain>
        <tissue evidence="4">Whole larva</tissue>
    </source>
</reference>
<organism evidence="4 5">
    <name type="scientific">Rhynchophorus ferrugineus</name>
    <name type="common">Red palm weevil</name>
    <name type="synonym">Curculio ferrugineus</name>
    <dbReference type="NCBI Taxonomy" id="354439"/>
    <lineage>
        <taxon>Eukaryota</taxon>
        <taxon>Metazoa</taxon>
        <taxon>Ecdysozoa</taxon>
        <taxon>Arthropoda</taxon>
        <taxon>Hexapoda</taxon>
        <taxon>Insecta</taxon>
        <taxon>Pterygota</taxon>
        <taxon>Neoptera</taxon>
        <taxon>Endopterygota</taxon>
        <taxon>Coleoptera</taxon>
        <taxon>Polyphaga</taxon>
        <taxon>Cucujiformia</taxon>
        <taxon>Curculionidae</taxon>
        <taxon>Dryophthorinae</taxon>
        <taxon>Rhynchophorus</taxon>
    </lineage>
</organism>
<dbReference type="InterPro" id="IPR036612">
    <property type="entry name" value="KH_dom_type_1_sf"/>
</dbReference>